<dbReference type="Pfam" id="PF02899">
    <property type="entry name" value="Phage_int_SAM_1"/>
    <property type="match status" value="1"/>
</dbReference>
<feature type="compositionally biased region" description="Basic and acidic residues" evidence="4">
    <location>
        <begin position="186"/>
        <end position="195"/>
    </location>
</feature>
<proteinExistence type="predicted"/>
<dbReference type="RefSeq" id="WP_175841031.1">
    <property type="nucleotide sequence ID" value="NZ_CADEVJ010000003.1"/>
</dbReference>
<sequence length="564" mass="63275">MSKRKVFPRSDLTTPVVEHVIVTDGSVAISPDAIPPAITRVYFAKSTTQGTRSFDFGKWYGLKIDEIVYACQRQIERFTDKQDAEVSPATVRTYTDGLDRFFNYVSMVAAAHVEQLTLRHIDRPLIDGFLGFLRDSGTATSSQKSLYHAVKAVLKALCRRQLIREELAGDARTFPSNPFPGVHKTTKGEKPLSHREKREVARALRTAIAPLFEEDAVPTSQLLAIAFLLVALHTGRNTAPLLEMTLDSLRPHPKDNTMFLVLYKRRGHSTSKVALKSDHTDTLDIESVGAVKATVTGIIRRVIHITSHARSQASEELRQMVWIYPLVNHAFGFGSAGDVTALSPSTLYNAIVDLLSTNKLVDASGEPLRLNVSRLRKTFVNRMFELLDGDIVATAEASGNSPSVIDHSYLEPGEEASKNWRFMGMTLVHELLTGTLGATERTPVARCSDTSHGEYAQKQDRSVCMSFLNCLRCRNLVVTGDDLYRLFSFYWRILKERARMDAKRWRRQLAHIVRLIEQDVIEQGLRRKVFTQAMVDAERERARVDPHPFWKADTIIADLAGAEA</sequence>
<dbReference type="AlphaFoldDB" id="A0AAP4R9Y1"/>
<dbReference type="InterPro" id="IPR044068">
    <property type="entry name" value="CB"/>
</dbReference>
<reference evidence="6" key="1">
    <citation type="submission" date="2023-07" db="EMBL/GenBank/DDBJ databases">
        <title>A collection of bacterial strains from the Burkholderia cepacia Research Laboratory and Repository.</title>
        <authorList>
            <person name="Lipuma J."/>
            <person name="Spilker T."/>
            <person name="Caverly L."/>
        </authorList>
    </citation>
    <scope>NUCLEOTIDE SEQUENCE</scope>
    <source>
        <strain evidence="6">AU44979</strain>
    </source>
</reference>
<evidence type="ECO:0000256" key="3">
    <source>
        <dbReference type="PROSITE-ProRule" id="PRU01248"/>
    </source>
</evidence>
<keyword evidence="2 3" id="KW-0238">DNA-binding</keyword>
<evidence type="ECO:0000256" key="1">
    <source>
        <dbReference type="ARBA" id="ARBA00022908"/>
    </source>
</evidence>
<dbReference type="InterPro" id="IPR010998">
    <property type="entry name" value="Integrase_recombinase_N"/>
</dbReference>
<keyword evidence="1" id="KW-0229">DNA integration</keyword>
<name>A0AAP4R9Y1_9BURK</name>
<dbReference type="InterPro" id="IPR011010">
    <property type="entry name" value="DNA_brk_join_enz"/>
</dbReference>
<feature type="domain" description="Core-binding (CB)" evidence="5">
    <location>
        <begin position="69"/>
        <end position="158"/>
    </location>
</feature>
<dbReference type="GO" id="GO:0015074">
    <property type="term" value="P:DNA integration"/>
    <property type="evidence" value="ECO:0007669"/>
    <property type="project" value="UniProtKB-KW"/>
</dbReference>
<feature type="region of interest" description="Disordered" evidence="4">
    <location>
        <begin position="174"/>
        <end position="195"/>
    </location>
</feature>
<dbReference type="Gene3D" id="1.10.150.130">
    <property type="match status" value="1"/>
</dbReference>
<evidence type="ECO:0000313" key="6">
    <source>
        <dbReference type="EMBL" id="MDN7569965.1"/>
    </source>
</evidence>
<dbReference type="EMBL" id="JAUJQS010000043">
    <property type="protein sequence ID" value="MDN7569965.1"/>
    <property type="molecule type" value="Genomic_DNA"/>
</dbReference>
<gene>
    <name evidence="6" type="ORF">QZM56_36315</name>
</gene>
<dbReference type="InterPro" id="IPR004107">
    <property type="entry name" value="Integrase_SAM-like_N"/>
</dbReference>
<evidence type="ECO:0000256" key="4">
    <source>
        <dbReference type="SAM" id="MobiDB-lite"/>
    </source>
</evidence>
<dbReference type="PROSITE" id="PS51900">
    <property type="entry name" value="CB"/>
    <property type="match status" value="1"/>
</dbReference>
<evidence type="ECO:0000259" key="5">
    <source>
        <dbReference type="PROSITE" id="PS51900"/>
    </source>
</evidence>
<comment type="caution">
    <text evidence="6">The sequence shown here is derived from an EMBL/GenBank/DDBJ whole genome shotgun (WGS) entry which is preliminary data.</text>
</comment>
<dbReference type="GO" id="GO:0003677">
    <property type="term" value="F:DNA binding"/>
    <property type="evidence" value="ECO:0007669"/>
    <property type="project" value="UniProtKB-UniRule"/>
</dbReference>
<dbReference type="SUPFAM" id="SSF56349">
    <property type="entry name" value="DNA breaking-rejoining enzymes"/>
    <property type="match status" value="1"/>
</dbReference>
<dbReference type="Proteomes" id="UP001172109">
    <property type="component" value="Unassembled WGS sequence"/>
</dbReference>
<evidence type="ECO:0000256" key="2">
    <source>
        <dbReference type="ARBA" id="ARBA00023125"/>
    </source>
</evidence>
<accession>A0AAP4R9Y1</accession>
<organism evidence="6 7">
    <name type="scientific">Burkholderia contaminans</name>
    <dbReference type="NCBI Taxonomy" id="488447"/>
    <lineage>
        <taxon>Bacteria</taxon>
        <taxon>Pseudomonadati</taxon>
        <taxon>Pseudomonadota</taxon>
        <taxon>Betaproteobacteria</taxon>
        <taxon>Burkholderiales</taxon>
        <taxon>Burkholderiaceae</taxon>
        <taxon>Burkholderia</taxon>
        <taxon>Burkholderia cepacia complex</taxon>
    </lineage>
</organism>
<evidence type="ECO:0000313" key="7">
    <source>
        <dbReference type="Proteomes" id="UP001172109"/>
    </source>
</evidence>
<protein>
    <submittedName>
        <fullName evidence="6">Phage integrase SAM-like domain-containing protein</fullName>
    </submittedName>
</protein>